<keyword evidence="2 4" id="KW-0863">Zinc-finger</keyword>
<keyword evidence="1" id="KW-0479">Metal-binding</keyword>
<dbReference type="EMBL" id="LN679159">
    <property type="protein sequence ID" value="CEL62068.1"/>
    <property type="molecule type" value="Genomic_DNA"/>
</dbReference>
<name>A0A0B7G0S7_THACB</name>
<dbReference type="InterPro" id="IPR002893">
    <property type="entry name" value="Znf_MYND"/>
</dbReference>
<dbReference type="OrthoDB" id="432970at2759"/>
<reference evidence="6 7" key="1">
    <citation type="submission" date="2014-11" db="EMBL/GenBank/DDBJ databases">
        <authorList>
            <person name="Wibberg Daniel"/>
        </authorList>
    </citation>
    <scope>NUCLEOTIDE SEQUENCE [LARGE SCALE GENOMIC DNA]</scope>
    <source>
        <strain evidence="6">Rhizoctonia solani AG1-IB 7/3/14</strain>
    </source>
</reference>
<dbReference type="STRING" id="1108050.A0A0B7G0S7"/>
<dbReference type="Gene3D" id="6.10.140.2220">
    <property type="match status" value="1"/>
</dbReference>
<evidence type="ECO:0000313" key="7">
    <source>
        <dbReference type="Proteomes" id="UP000059188"/>
    </source>
</evidence>
<keyword evidence="7" id="KW-1185">Reference proteome</keyword>
<dbReference type="AlphaFoldDB" id="A0A0B7G0S7"/>
<dbReference type="GO" id="GO:0008270">
    <property type="term" value="F:zinc ion binding"/>
    <property type="evidence" value="ECO:0007669"/>
    <property type="project" value="UniProtKB-KW"/>
</dbReference>
<dbReference type="Proteomes" id="UP000059188">
    <property type="component" value="Unassembled WGS sequence"/>
</dbReference>
<keyword evidence="3" id="KW-0862">Zinc</keyword>
<evidence type="ECO:0000256" key="4">
    <source>
        <dbReference type="PROSITE-ProRule" id="PRU00134"/>
    </source>
</evidence>
<evidence type="ECO:0000256" key="3">
    <source>
        <dbReference type="ARBA" id="ARBA00022833"/>
    </source>
</evidence>
<evidence type="ECO:0000259" key="5">
    <source>
        <dbReference type="PROSITE" id="PS50865"/>
    </source>
</evidence>
<organism evidence="6 7">
    <name type="scientific">Thanatephorus cucumeris (strain AG1-IB / isolate 7/3/14)</name>
    <name type="common">Lettuce bottom rot fungus</name>
    <name type="synonym">Rhizoctonia solani</name>
    <dbReference type="NCBI Taxonomy" id="1108050"/>
    <lineage>
        <taxon>Eukaryota</taxon>
        <taxon>Fungi</taxon>
        <taxon>Dikarya</taxon>
        <taxon>Basidiomycota</taxon>
        <taxon>Agaricomycotina</taxon>
        <taxon>Agaricomycetes</taxon>
        <taxon>Cantharellales</taxon>
        <taxon>Ceratobasidiaceae</taxon>
        <taxon>Rhizoctonia</taxon>
        <taxon>Rhizoctonia solani AG-1</taxon>
    </lineage>
</organism>
<feature type="domain" description="MYND-type" evidence="5">
    <location>
        <begin position="14"/>
        <end position="55"/>
    </location>
</feature>
<proteinExistence type="predicted"/>
<accession>A0A0B7G0S7</accession>
<sequence>MPPSSRPRFRVCAARGCSKSTAGGAHLKACAQCKTSHYCSKACQAEDWSSHRRNCHVNSAVDRVYQHVGAHTGDNRSSDLSINLRRWEAFHTPTFVSACILGMNLSQVPQNLTQYALVIDVLPCDPTEHRAKFDVVAVGLKSFREVSNFMHQSGNGGIIDRHLQENQVTQGLGGLGQALALLRCQIPGLPCLVQVKPVLITSEAIDAHATTTSSFQGYQDWAQVFQRAIKEDWAQIYHMTSIAANCFADVKH</sequence>
<protein>
    <recommendedName>
        <fullName evidence="5">MYND-type domain-containing protein</fullName>
    </recommendedName>
</protein>
<evidence type="ECO:0000313" key="6">
    <source>
        <dbReference type="EMBL" id="CEL62068.1"/>
    </source>
</evidence>
<evidence type="ECO:0000256" key="2">
    <source>
        <dbReference type="ARBA" id="ARBA00022771"/>
    </source>
</evidence>
<gene>
    <name evidence="6" type="ORF">RSOLAG1IB_10181</name>
</gene>
<dbReference type="Pfam" id="PF01753">
    <property type="entry name" value="zf-MYND"/>
    <property type="match status" value="1"/>
</dbReference>
<evidence type="ECO:0000256" key="1">
    <source>
        <dbReference type="ARBA" id="ARBA00022723"/>
    </source>
</evidence>
<dbReference type="SUPFAM" id="SSF144232">
    <property type="entry name" value="HIT/MYND zinc finger-like"/>
    <property type="match status" value="1"/>
</dbReference>
<dbReference type="PROSITE" id="PS50865">
    <property type="entry name" value="ZF_MYND_2"/>
    <property type="match status" value="1"/>
</dbReference>